<feature type="transmembrane region" description="Helical" evidence="8">
    <location>
        <begin position="126"/>
        <end position="150"/>
    </location>
</feature>
<feature type="transmembrane region" description="Helical" evidence="8">
    <location>
        <begin position="36"/>
        <end position="55"/>
    </location>
</feature>
<dbReference type="InterPro" id="IPR051084">
    <property type="entry name" value="H+-coupled_symporters"/>
</dbReference>
<dbReference type="Gene3D" id="1.20.1250.20">
    <property type="entry name" value="MFS general substrate transporter like domains"/>
    <property type="match status" value="2"/>
</dbReference>
<keyword evidence="7 8" id="KW-0472">Membrane</keyword>
<evidence type="ECO:0000256" key="1">
    <source>
        <dbReference type="ARBA" id="ARBA00004651"/>
    </source>
</evidence>
<dbReference type="InterPro" id="IPR011701">
    <property type="entry name" value="MFS"/>
</dbReference>
<evidence type="ECO:0000256" key="8">
    <source>
        <dbReference type="SAM" id="Phobius"/>
    </source>
</evidence>
<dbReference type="GO" id="GO:0005886">
    <property type="term" value="C:plasma membrane"/>
    <property type="evidence" value="ECO:0007669"/>
    <property type="project" value="UniProtKB-SubCell"/>
</dbReference>
<feature type="transmembrane region" description="Helical" evidence="8">
    <location>
        <begin position="162"/>
        <end position="188"/>
    </location>
</feature>
<dbReference type="InterPro" id="IPR036259">
    <property type="entry name" value="MFS_trans_sf"/>
</dbReference>
<feature type="transmembrane region" description="Helical" evidence="8">
    <location>
        <begin position="61"/>
        <end position="84"/>
    </location>
</feature>
<feature type="transmembrane region" description="Helical" evidence="8">
    <location>
        <begin position="253"/>
        <end position="275"/>
    </location>
</feature>
<keyword evidence="2" id="KW-0813">Transport</keyword>
<feature type="transmembrane region" description="Helical" evidence="8">
    <location>
        <begin position="287"/>
        <end position="307"/>
    </location>
</feature>
<feature type="transmembrane region" description="Helical" evidence="8">
    <location>
        <begin position="96"/>
        <end position="114"/>
    </location>
</feature>
<keyword evidence="3" id="KW-1003">Cell membrane</keyword>
<dbReference type="Pfam" id="PF07690">
    <property type="entry name" value="MFS_1"/>
    <property type="match status" value="1"/>
</dbReference>
<name>A0A448UDV3_9NEIS</name>
<evidence type="ECO:0000256" key="2">
    <source>
        <dbReference type="ARBA" id="ARBA00022448"/>
    </source>
</evidence>
<keyword evidence="6 8" id="KW-1133">Transmembrane helix</keyword>
<dbReference type="STRING" id="326522.BWD08_08180"/>
<evidence type="ECO:0000313" key="11">
    <source>
        <dbReference type="Proteomes" id="UP000268229"/>
    </source>
</evidence>
<evidence type="ECO:0000313" key="10">
    <source>
        <dbReference type="EMBL" id="VEJ22058.1"/>
    </source>
</evidence>
<feature type="domain" description="Major facilitator superfamily (MFS) profile" evidence="9">
    <location>
        <begin position="24"/>
        <end position="436"/>
    </location>
</feature>
<dbReference type="Proteomes" id="UP000268229">
    <property type="component" value="Chromosome"/>
</dbReference>
<evidence type="ECO:0000256" key="3">
    <source>
        <dbReference type="ARBA" id="ARBA00022475"/>
    </source>
</evidence>
<dbReference type="AlphaFoldDB" id="A0A448UDV3"/>
<dbReference type="SUPFAM" id="SSF103473">
    <property type="entry name" value="MFS general substrate transporter"/>
    <property type="match status" value="1"/>
</dbReference>
<feature type="transmembrane region" description="Helical" evidence="8">
    <location>
        <begin position="381"/>
        <end position="405"/>
    </location>
</feature>
<reference evidence="10 11" key="1">
    <citation type="submission" date="2018-12" db="EMBL/GenBank/DDBJ databases">
        <authorList>
            <consortium name="Pathogen Informatics"/>
        </authorList>
    </citation>
    <scope>NUCLEOTIDE SEQUENCE [LARGE SCALE GENOMIC DNA]</scope>
    <source>
        <strain evidence="10 11">NCTC12227</strain>
    </source>
</reference>
<protein>
    <submittedName>
        <fullName evidence="10">Proline porter II</fullName>
    </submittedName>
</protein>
<dbReference type="OrthoDB" id="6766492at2"/>
<proteinExistence type="predicted"/>
<sequence>MPAINPSHHTAQLSESERSALRKAAVSSFIGNFVEWFDYAAYGYLAAIIAVVFFPSEDKTIGLIAAYAVFAISFIIRPIGGIVWGQWGDRYGRRTALSWSILIMSAATFCIAFLPTYEQVGFVAPLLLLIIRFVQGFSASGEYAGAAAFLAEYAPPHQRGLYTSLVPASTASGLLLGSLLVALLYAILSDEQLHSWGWRLPFLLAAPFGLVGRYIRLHLEDTPVFREMEERLGHRQQRRLPIYRLVIGYRRQILIACGVVALNAVAFYTTLSYMPTYLSTELHMSETSSFIASSVSLLTYIGFIFMMGHLSDLYGRKTMLTSACIAFILLSVPLFMLLETGSFILTLGVMVVFGAILAMNDGTLPGFLTEIFPTSLRFSGFALCFNLGNALLGGTAPLVATTLIYETGNQLAPAWYLAGIAVIALIAIMFSKETANDELLGEEVEIDEETGKVINAPE</sequence>
<keyword evidence="11" id="KW-1185">Reference proteome</keyword>
<evidence type="ECO:0000256" key="6">
    <source>
        <dbReference type="ARBA" id="ARBA00022989"/>
    </source>
</evidence>
<keyword evidence="4 8" id="KW-0812">Transmembrane</keyword>
<evidence type="ECO:0000256" key="4">
    <source>
        <dbReference type="ARBA" id="ARBA00022692"/>
    </source>
</evidence>
<evidence type="ECO:0000256" key="7">
    <source>
        <dbReference type="ARBA" id="ARBA00023136"/>
    </source>
</evidence>
<feature type="transmembrane region" description="Helical" evidence="8">
    <location>
        <begin position="411"/>
        <end position="430"/>
    </location>
</feature>
<dbReference type="InterPro" id="IPR020846">
    <property type="entry name" value="MFS_dom"/>
</dbReference>
<dbReference type="GO" id="GO:0015293">
    <property type="term" value="F:symporter activity"/>
    <property type="evidence" value="ECO:0007669"/>
    <property type="project" value="UniProtKB-KW"/>
</dbReference>
<evidence type="ECO:0000259" key="9">
    <source>
        <dbReference type="PROSITE" id="PS50850"/>
    </source>
</evidence>
<dbReference type="PANTHER" id="PTHR43528">
    <property type="entry name" value="ALPHA-KETOGLUTARATE PERMEASE"/>
    <property type="match status" value="1"/>
</dbReference>
<comment type="subcellular location">
    <subcellularLocation>
        <location evidence="1">Cell membrane</location>
        <topology evidence="1">Multi-pass membrane protein</topology>
    </subcellularLocation>
</comment>
<dbReference type="FunFam" id="1.20.1250.20:FF:000001">
    <property type="entry name" value="Dicarboxylate MFS transporter"/>
    <property type="match status" value="1"/>
</dbReference>
<dbReference type="PROSITE" id="PS50850">
    <property type="entry name" value="MFS"/>
    <property type="match status" value="1"/>
</dbReference>
<dbReference type="RefSeq" id="WP_107879752.1">
    <property type="nucleotide sequence ID" value="NZ_LR134516.1"/>
</dbReference>
<dbReference type="PANTHER" id="PTHR43528:SF1">
    <property type="entry name" value="ALPHA-KETOGLUTARATE PERMEASE"/>
    <property type="match status" value="1"/>
</dbReference>
<keyword evidence="5" id="KW-0769">Symport</keyword>
<organism evidence="10 11">
    <name type="scientific">Neisseria animaloris</name>
    <dbReference type="NCBI Taxonomy" id="326522"/>
    <lineage>
        <taxon>Bacteria</taxon>
        <taxon>Pseudomonadati</taxon>
        <taxon>Pseudomonadota</taxon>
        <taxon>Betaproteobacteria</taxon>
        <taxon>Neisseriales</taxon>
        <taxon>Neisseriaceae</taxon>
        <taxon>Neisseria</taxon>
    </lineage>
</organism>
<accession>A0A448UDV3</accession>
<gene>
    <name evidence="10" type="primary">proP</name>
    <name evidence="10" type="ORF">NCTC12227_01831</name>
</gene>
<evidence type="ECO:0000256" key="5">
    <source>
        <dbReference type="ARBA" id="ARBA00022847"/>
    </source>
</evidence>
<dbReference type="KEGG" id="nani:NCTC12227_01831"/>
<dbReference type="EMBL" id="LR134516">
    <property type="protein sequence ID" value="VEJ22058.1"/>
    <property type="molecule type" value="Genomic_DNA"/>
</dbReference>
<feature type="transmembrane region" description="Helical" evidence="8">
    <location>
        <begin position="319"/>
        <end position="337"/>
    </location>
</feature>